<dbReference type="RefSeq" id="WP_123131730.1">
    <property type="nucleotide sequence ID" value="NZ_RJJE01000002.1"/>
</dbReference>
<accession>A0A3M9N3P8</accession>
<evidence type="ECO:0000313" key="3">
    <source>
        <dbReference type="EMBL" id="RNI32430.1"/>
    </source>
</evidence>
<sequence>MNKSRLLPLLFCLLTLATSCGDDDEEVSQNEQRLVAKQWQLTTVTLAGGLIPGYSSEGAAPCQQDDFFEFRSDKTFIYDEGATKCNDLVPQQTQGTWSIAGNVLRISGEIEPLALPLSDLDLTIKEITNTSMTLTFTDTVLGTGAPGTVTMTAK</sequence>
<gene>
    <name evidence="3" type="ORF">EFA69_03660</name>
</gene>
<dbReference type="Proteomes" id="UP000271010">
    <property type="component" value="Unassembled WGS sequence"/>
</dbReference>
<keyword evidence="1" id="KW-0732">Signal</keyword>
<evidence type="ECO:0000259" key="2">
    <source>
        <dbReference type="Pfam" id="PF13648"/>
    </source>
</evidence>
<dbReference type="PROSITE" id="PS51257">
    <property type="entry name" value="PROKAR_LIPOPROTEIN"/>
    <property type="match status" value="1"/>
</dbReference>
<dbReference type="AlphaFoldDB" id="A0A3M9N3P8"/>
<proteinExistence type="predicted"/>
<organism evidence="3 4">
    <name type="scientific">Rufibacter immobilis</name>
    <dbReference type="NCBI Taxonomy" id="1348778"/>
    <lineage>
        <taxon>Bacteria</taxon>
        <taxon>Pseudomonadati</taxon>
        <taxon>Bacteroidota</taxon>
        <taxon>Cytophagia</taxon>
        <taxon>Cytophagales</taxon>
        <taxon>Hymenobacteraceae</taxon>
        <taxon>Rufibacter</taxon>
    </lineage>
</organism>
<comment type="caution">
    <text evidence="3">The sequence shown here is derived from an EMBL/GenBank/DDBJ whole genome shotgun (WGS) entry which is preliminary data.</text>
</comment>
<name>A0A3M9N3P8_9BACT</name>
<feature type="signal peptide" evidence="1">
    <location>
        <begin position="1"/>
        <end position="21"/>
    </location>
</feature>
<feature type="chain" id="PRO_5017932624" description="Lipocalin-like domain-containing protein" evidence="1">
    <location>
        <begin position="22"/>
        <end position="154"/>
    </location>
</feature>
<dbReference type="EMBL" id="RJJE01000002">
    <property type="protein sequence ID" value="RNI32430.1"/>
    <property type="molecule type" value="Genomic_DNA"/>
</dbReference>
<dbReference type="OrthoDB" id="799390at2"/>
<dbReference type="InterPro" id="IPR024311">
    <property type="entry name" value="Lipocalin-like"/>
</dbReference>
<reference evidence="3 4" key="1">
    <citation type="submission" date="2018-11" db="EMBL/GenBank/DDBJ databases">
        <title>Rufibacter latericius sp. nov., isolated from water in Baiyang Lake.</title>
        <authorList>
            <person name="Yang Y."/>
        </authorList>
    </citation>
    <scope>NUCLEOTIDE SEQUENCE [LARGE SCALE GENOMIC DNA]</scope>
    <source>
        <strain evidence="3 4">MCC P1</strain>
    </source>
</reference>
<dbReference type="Pfam" id="PF13648">
    <property type="entry name" value="Lipocalin_4"/>
    <property type="match status" value="1"/>
</dbReference>
<protein>
    <recommendedName>
        <fullName evidence="2">Lipocalin-like domain-containing protein</fullName>
    </recommendedName>
</protein>
<keyword evidence="4" id="KW-1185">Reference proteome</keyword>
<evidence type="ECO:0000313" key="4">
    <source>
        <dbReference type="Proteomes" id="UP000271010"/>
    </source>
</evidence>
<feature type="domain" description="Lipocalin-like" evidence="2">
    <location>
        <begin position="37"/>
        <end position="134"/>
    </location>
</feature>
<evidence type="ECO:0000256" key="1">
    <source>
        <dbReference type="SAM" id="SignalP"/>
    </source>
</evidence>